<dbReference type="GO" id="GO:0000785">
    <property type="term" value="C:chromatin"/>
    <property type="evidence" value="ECO:0007669"/>
    <property type="project" value="TreeGrafter"/>
</dbReference>
<organism evidence="13 14">
    <name type="scientific">Penicillium brasilianum</name>
    <dbReference type="NCBI Taxonomy" id="104259"/>
    <lineage>
        <taxon>Eukaryota</taxon>
        <taxon>Fungi</taxon>
        <taxon>Dikarya</taxon>
        <taxon>Ascomycota</taxon>
        <taxon>Pezizomycotina</taxon>
        <taxon>Eurotiomycetes</taxon>
        <taxon>Eurotiomycetidae</taxon>
        <taxon>Eurotiales</taxon>
        <taxon>Aspergillaceae</taxon>
        <taxon>Penicillium</taxon>
    </lineage>
</organism>
<dbReference type="GO" id="GO:0008270">
    <property type="term" value="F:zinc ion binding"/>
    <property type="evidence" value="ECO:0007669"/>
    <property type="project" value="UniProtKB-KW"/>
</dbReference>
<dbReference type="Proteomes" id="UP000042958">
    <property type="component" value="Unassembled WGS sequence"/>
</dbReference>
<keyword evidence="5" id="KW-0862">Zinc</keyword>
<dbReference type="GO" id="GO:0006351">
    <property type="term" value="P:DNA-templated transcription"/>
    <property type="evidence" value="ECO:0007669"/>
    <property type="project" value="InterPro"/>
</dbReference>
<dbReference type="PROSITE" id="PS50157">
    <property type="entry name" value="ZINC_FINGER_C2H2_2"/>
    <property type="match status" value="2"/>
</dbReference>
<dbReference type="GO" id="GO:0000978">
    <property type="term" value="F:RNA polymerase II cis-regulatory region sequence-specific DNA binding"/>
    <property type="evidence" value="ECO:0007669"/>
    <property type="project" value="InterPro"/>
</dbReference>
<evidence type="ECO:0000256" key="7">
    <source>
        <dbReference type="ARBA" id="ARBA00023125"/>
    </source>
</evidence>
<feature type="domain" description="Zn(2)-C6 fungal-type" evidence="11">
    <location>
        <begin position="79"/>
        <end position="108"/>
    </location>
</feature>
<dbReference type="Pfam" id="PF04082">
    <property type="entry name" value="Fungal_trans"/>
    <property type="match status" value="1"/>
</dbReference>
<dbReference type="SUPFAM" id="SSF57667">
    <property type="entry name" value="beta-beta-alpha zinc fingers"/>
    <property type="match status" value="1"/>
</dbReference>
<dbReference type="PROSITE" id="PS00463">
    <property type="entry name" value="ZN2_CY6_FUNGAL_1"/>
    <property type="match status" value="1"/>
</dbReference>
<dbReference type="InterPro" id="IPR007219">
    <property type="entry name" value="XnlR_reg_dom"/>
</dbReference>
<comment type="subcellular location">
    <subcellularLocation>
        <location evidence="1">Nucleus</location>
    </subcellularLocation>
</comment>
<keyword evidence="2" id="KW-0479">Metal-binding</keyword>
<evidence type="ECO:0000256" key="1">
    <source>
        <dbReference type="ARBA" id="ARBA00004123"/>
    </source>
</evidence>
<keyword evidence="7" id="KW-0238">DNA-binding</keyword>
<dbReference type="PROSITE" id="PS00028">
    <property type="entry name" value="ZINC_FINGER_C2H2_1"/>
    <property type="match status" value="1"/>
</dbReference>
<dbReference type="InterPro" id="IPR001138">
    <property type="entry name" value="Zn2Cys6_DnaBD"/>
</dbReference>
<dbReference type="GO" id="GO:0005634">
    <property type="term" value="C:nucleus"/>
    <property type="evidence" value="ECO:0007669"/>
    <property type="project" value="UniProtKB-SubCell"/>
</dbReference>
<protein>
    <recommendedName>
        <fullName evidence="15">C2H2 finger domain protein</fullName>
    </recommendedName>
</protein>
<evidence type="ECO:0000256" key="10">
    <source>
        <dbReference type="PROSITE-ProRule" id="PRU00042"/>
    </source>
</evidence>
<dbReference type="InterPro" id="IPR051059">
    <property type="entry name" value="VerF-like"/>
</dbReference>
<keyword evidence="9" id="KW-0539">Nucleus</keyword>
<keyword evidence="6" id="KW-0805">Transcription regulation</keyword>
<reference evidence="14" key="1">
    <citation type="journal article" date="2015" name="Genome Announc.">
        <title>Draft genome sequence of the fungus Penicillium brasilianum MG11.</title>
        <authorList>
            <person name="Horn F."/>
            <person name="Linde J."/>
            <person name="Mattern D.J."/>
            <person name="Walther G."/>
            <person name="Guthke R."/>
            <person name="Brakhage A.A."/>
            <person name="Valiante V."/>
        </authorList>
    </citation>
    <scope>NUCLEOTIDE SEQUENCE [LARGE SCALE GENOMIC DNA]</scope>
    <source>
        <strain evidence="14">MG11</strain>
    </source>
</reference>
<evidence type="ECO:0000313" key="13">
    <source>
        <dbReference type="EMBL" id="CEO59443.1"/>
    </source>
</evidence>
<evidence type="ECO:0000256" key="8">
    <source>
        <dbReference type="ARBA" id="ARBA00023163"/>
    </source>
</evidence>
<dbReference type="InterPro" id="IPR036236">
    <property type="entry name" value="Znf_C2H2_sf"/>
</dbReference>
<dbReference type="AlphaFoldDB" id="A0A0F7VBT1"/>
<dbReference type="OrthoDB" id="654211at2759"/>
<feature type="domain" description="C2H2-type" evidence="12">
    <location>
        <begin position="38"/>
        <end position="67"/>
    </location>
</feature>
<dbReference type="InterPro" id="IPR036864">
    <property type="entry name" value="Zn2-C6_fun-type_DNA-bd_sf"/>
</dbReference>
<dbReference type="Pfam" id="PF00096">
    <property type="entry name" value="zf-C2H2"/>
    <property type="match status" value="1"/>
</dbReference>
<keyword evidence="3" id="KW-0677">Repeat</keyword>
<dbReference type="Gene3D" id="4.10.240.10">
    <property type="entry name" value="Zn(2)-C6 fungal-type DNA-binding domain"/>
    <property type="match status" value="1"/>
</dbReference>
<name>A0A0F7VBT1_PENBI</name>
<evidence type="ECO:0008006" key="15">
    <source>
        <dbReference type="Google" id="ProtNLM"/>
    </source>
</evidence>
<keyword evidence="14" id="KW-1185">Reference proteome</keyword>
<dbReference type="SUPFAM" id="SSF57701">
    <property type="entry name" value="Zn2/Cys6 DNA-binding domain"/>
    <property type="match status" value="1"/>
</dbReference>
<dbReference type="SMART" id="SM00066">
    <property type="entry name" value="GAL4"/>
    <property type="match status" value="1"/>
</dbReference>
<keyword evidence="8" id="KW-0804">Transcription</keyword>
<dbReference type="EMBL" id="CDHK01000003">
    <property type="protein sequence ID" value="CEO59443.1"/>
    <property type="molecule type" value="Genomic_DNA"/>
</dbReference>
<evidence type="ECO:0000259" key="11">
    <source>
        <dbReference type="PROSITE" id="PS50048"/>
    </source>
</evidence>
<feature type="domain" description="C2H2-type" evidence="12">
    <location>
        <begin position="10"/>
        <end position="37"/>
    </location>
</feature>
<evidence type="ECO:0000259" key="12">
    <source>
        <dbReference type="PROSITE" id="PS50157"/>
    </source>
</evidence>
<evidence type="ECO:0000256" key="6">
    <source>
        <dbReference type="ARBA" id="ARBA00023015"/>
    </source>
</evidence>
<dbReference type="SMART" id="SM00355">
    <property type="entry name" value="ZnF_C2H2"/>
    <property type="match status" value="2"/>
</dbReference>
<dbReference type="STRING" id="104259.A0A0F7VBT1"/>
<keyword evidence="4 10" id="KW-0863">Zinc-finger</keyword>
<accession>A0A0F7VBT1</accession>
<proteinExistence type="predicted"/>
<dbReference type="Gene3D" id="3.30.160.60">
    <property type="entry name" value="Classic Zinc Finger"/>
    <property type="match status" value="1"/>
</dbReference>
<evidence type="ECO:0000256" key="5">
    <source>
        <dbReference type="ARBA" id="ARBA00022833"/>
    </source>
</evidence>
<dbReference type="PROSITE" id="PS50048">
    <property type="entry name" value="ZN2_CY6_FUNGAL_2"/>
    <property type="match status" value="1"/>
</dbReference>
<evidence type="ECO:0000313" key="14">
    <source>
        <dbReference type="Proteomes" id="UP000042958"/>
    </source>
</evidence>
<evidence type="ECO:0000256" key="2">
    <source>
        <dbReference type="ARBA" id="ARBA00022723"/>
    </source>
</evidence>
<dbReference type="InterPro" id="IPR013087">
    <property type="entry name" value="Znf_C2H2_type"/>
</dbReference>
<evidence type="ECO:0000256" key="3">
    <source>
        <dbReference type="ARBA" id="ARBA00022737"/>
    </source>
</evidence>
<dbReference type="CDD" id="cd00067">
    <property type="entry name" value="GAL4"/>
    <property type="match status" value="1"/>
</dbReference>
<sequence>MPNSVSRRELRCRHCARQFSSPSHLRRHEATHSSKRPAVCTFCDRRFVRSDVLLRHSKTCKQKDDRPLGPVKRGRKRKACDTCALGRVACDGDSPCETCLFKGLDCLYSCVEQLQETSQGTYDQGTSELHPPDHTSHKSCVETRQRSQRRISISFLLNCPHDFHRLLAEQHEDNLFGPTSPSGHFTETWPILFQDFINPSALDTTSQHSGLLYGLDDYLSLSRTSDELFRCFDQAPLTCAQDIESYRTRTRAFVSETNIMRFVDAFFQYAYSSNPFIHNAYFNVNTASRYLVLAVLLFGLTYASRENTSDYNEYFDVVEFLVFEGPEFQQLLRQREHPVIAKETIQLIQAAILMIELQGSHSNVEIKRRIRFQRLPTLILVVRLLNLTKVVNDIVPDGHITTLEEYLHKETLVRLTAWVYLLDAHCVIFYHSPSQLRLFEARFGLPMHDAIFDAINPAEADVIVKKTSQAAPLTLRSVVQRLMDDKPFDLEGEELQIDSLFGLFLILSALHCVLFDLQALVPIINTPETLKPVERALDRWKLIWDSKYTEHHLSSMGPSGFMVYALEFWWLAKKLVKHPQIFSMRDEVAADSIEAFHEMVKSLKTAQAD</sequence>
<dbReference type="PANTHER" id="PTHR40626:SF3">
    <property type="entry name" value="TRANSCRIPTION FACTOR WITH C2H2 AND ZN(2)-CYS(6) DNA BINDING DOMAIN (EUROFUNG)-RELATED"/>
    <property type="match status" value="1"/>
</dbReference>
<evidence type="ECO:0000256" key="4">
    <source>
        <dbReference type="ARBA" id="ARBA00022771"/>
    </source>
</evidence>
<dbReference type="GO" id="GO:0000981">
    <property type="term" value="F:DNA-binding transcription factor activity, RNA polymerase II-specific"/>
    <property type="evidence" value="ECO:0007669"/>
    <property type="project" value="InterPro"/>
</dbReference>
<gene>
    <name evidence="13" type="ORF">PMG11_04118</name>
</gene>
<evidence type="ECO:0000256" key="9">
    <source>
        <dbReference type="ARBA" id="ARBA00023242"/>
    </source>
</evidence>
<dbReference type="Pfam" id="PF00172">
    <property type="entry name" value="Zn_clus"/>
    <property type="match status" value="1"/>
</dbReference>
<dbReference type="PANTHER" id="PTHR40626">
    <property type="entry name" value="MIP31509P"/>
    <property type="match status" value="1"/>
</dbReference>